<evidence type="ECO:0000313" key="3">
    <source>
        <dbReference type="EMBL" id="SKC68153.1"/>
    </source>
</evidence>
<evidence type="ECO:0000256" key="1">
    <source>
        <dbReference type="SAM" id="MobiDB-lite"/>
    </source>
</evidence>
<feature type="region of interest" description="Disordered" evidence="1">
    <location>
        <begin position="56"/>
        <end position="85"/>
    </location>
</feature>
<protein>
    <submittedName>
        <fullName evidence="3">Uncharacterized protein</fullName>
    </submittedName>
</protein>
<gene>
    <name evidence="3" type="ORF">SAMN06295973_2786</name>
</gene>
<reference evidence="3 4" key="1">
    <citation type="submission" date="2017-02" db="EMBL/GenBank/DDBJ databases">
        <authorList>
            <person name="Varghese N."/>
            <person name="Submissions S."/>
        </authorList>
    </citation>
    <scope>NUCLEOTIDE SEQUENCE [LARGE SCALE GENOMIC DNA]</scope>
    <source>
        <strain evidence="3 4">VKM Ac-1787</strain>
    </source>
</reference>
<evidence type="ECO:0000256" key="2">
    <source>
        <dbReference type="SAM" id="Phobius"/>
    </source>
</evidence>
<keyword evidence="4" id="KW-1185">Reference proteome</keyword>
<keyword evidence="2" id="KW-0812">Transmembrane</keyword>
<feature type="transmembrane region" description="Helical" evidence="2">
    <location>
        <begin position="30"/>
        <end position="50"/>
    </location>
</feature>
<dbReference type="EMBL" id="FUZO01000002">
    <property type="protein sequence ID" value="SKC68153.1"/>
    <property type="molecule type" value="Genomic_DNA"/>
</dbReference>
<sequence length="221" mass="23431">MDTIPDEMTTDARAEAPPGRRSRSLGRRSIMAIVVAVVAQLSVFALVIVACTGQVGEPRGDRASTVPEAPAIDPSAPQRDDELPTRDEVFAVAADLLGQMVNTATGGQPFAFSPQASEAPCSSLAPSGRATKLARMAVEVELPVGTSRAVLVDLINGYAPPLELAADSDEFRSELIVPSPGELELSAQLRDDAIIFERELRPDADVLRITVENGCFLPPIE</sequence>
<name>A0ABY1LND6_9MICO</name>
<accession>A0ABY1LND6</accession>
<organism evidence="3 4">
    <name type="scientific">Plantibacter cousiniae</name>
    <name type="common">nom. nud.</name>
    <dbReference type="NCBI Taxonomy" id="199709"/>
    <lineage>
        <taxon>Bacteria</taxon>
        <taxon>Bacillati</taxon>
        <taxon>Actinomycetota</taxon>
        <taxon>Actinomycetes</taxon>
        <taxon>Micrococcales</taxon>
        <taxon>Microbacteriaceae</taxon>
        <taxon>Plantibacter</taxon>
    </lineage>
</organism>
<keyword evidence="2" id="KW-0472">Membrane</keyword>
<evidence type="ECO:0000313" key="4">
    <source>
        <dbReference type="Proteomes" id="UP000190827"/>
    </source>
</evidence>
<comment type="caution">
    <text evidence="3">The sequence shown here is derived from an EMBL/GenBank/DDBJ whole genome shotgun (WGS) entry which is preliminary data.</text>
</comment>
<feature type="region of interest" description="Disordered" evidence="1">
    <location>
        <begin position="1"/>
        <end position="23"/>
    </location>
</feature>
<keyword evidence="2" id="KW-1133">Transmembrane helix</keyword>
<proteinExistence type="predicted"/>
<dbReference type="Proteomes" id="UP000190827">
    <property type="component" value="Unassembled WGS sequence"/>
</dbReference>